<dbReference type="RefSeq" id="WP_236456843.1">
    <property type="nucleotide sequence ID" value="NZ_CBCSGE010000030.1"/>
</dbReference>
<comment type="caution">
    <text evidence="1">The sequence shown here is derived from an EMBL/GenBank/DDBJ whole genome shotgun (WGS) entry which is preliminary data.</text>
</comment>
<proteinExistence type="predicted"/>
<dbReference type="Proteomes" id="UP001589607">
    <property type="component" value="Unassembled WGS sequence"/>
</dbReference>
<name>A0ABV5GU96_9FLAO</name>
<organism evidence="1 2">
    <name type="scientific">Flavobacterium jumunjinense</name>
    <dbReference type="NCBI Taxonomy" id="998845"/>
    <lineage>
        <taxon>Bacteria</taxon>
        <taxon>Pseudomonadati</taxon>
        <taxon>Bacteroidota</taxon>
        <taxon>Flavobacteriia</taxon>
        <taxon>Flavobacteriales</taxon>
        <taxon>Flavobacteriaceae</taxon>
        <taxon>Flavobacterium</taxon>
    </lineage>
</organism>
<gene>
    <name evidence="1" type="ORF">ACFFVF_20845</name>
</gene>
<reference evidence="1 2" key="1">
    <citation type="submission" date="2024-09" db="EMBL/GenBank/DDBJ databases">
        <authorList>
            <person name="Sun Q."/>
            <person name="Mori K."/>
        </authorList>
    </citation>
    <scope>NUCLEOTIDE SEQUENCE [LARGE SCALE GENOMIC DNA]</scope>
    <source>
        <strain evidence="1 2">CECT 7955</strain>
    </source>
</reference>
<dbReference type="EMBL" id="JBHMEY010000097">
    <property type="protein sequence ID" value="MFB9098964.1"/>
    <property type="molecule type" value="Genomic_DNA"/>
</dbReference>
<keyword evidence="2" id="KW-1185">Reference proteome</keyword>
<accession>A0ABV5GU96</accession>
<protein>
    <submittedName>
        <fullName evidence="1">Uncharacterized protein</fullName>
    </submittedName>
</protein>
<evidence type="ECO:0000313" key="2">
    <source>
        <dbReference type="Proteomes" id="UP001589607"/>
    </source>
</evidence>
<evidence type="ECO:0000313" key="1">
    <source>
        <dbReference type="EMBL" id="MFB9098964.1"/>
    </source>
</evidence>
<sequence length="240" mass="27433">MKILLIIAIVAFIFLSIWIAKRNNVTAQFKKEPKLILTEKDTPIDFGYKTVWIAVKTNDKKRIIEILDLKNTQQANWKSGIEIAYNEGVFITPQVGQWTLVVGMRFMKNGGSLKDVNELEIKLNQLSLEFGEAQSFGTHRVVEYHHWMKSVKGKTVRIYSYLGEIGENNKVFGEPTKAEKGLNLFNSLSKEAASDSYWEQEDLVYADEELVMKIAEEWSINPTKLSQRNDVNDELGIIGN</sequence>